<dbReference type="PANTHER" id="PTHR30383">
    <property type="entry name" value="THIOESTERASE 1/PROTEASE 1/LYSOPHOSPHOLIPASE L1"/>
    <property type="match status" value="1"/>
</dbReference>
<evidence type="ECO:0000313" key="2">
    <source>
        <dbReference type="EMBL" id="SDP52660.1"/>
    </source>
</evidence>
<feature type="domain" description="SGNH hydrolase-type esterase" evidence="1">
    <location>
        <begin position="62"/>
        <end position="253"/>
    </location>
</feature>
<dbReference type="Gene3D" id="3.40.50.1110">
    <property type="entry name" value="SGNH hydrolase"/>
    <property type="match status" value="1"/>
</dbReference>
<reference evidence="3" key="1">
    <citation type="submission" date="2016-10" db="EMBL/GenBank/DDBJ databases">
        <authorList>
            <person name="Varghese N."/>
            <person name="Submissions S."/>
        </authorList>
    </citation>
    <scope>NUCLEOTIDE SEQUENCE [LARGE SCALE GENOMIC DNA]</scope>
    <source>
        <strain evidence="3">IBRC-M10078</strain>
    </source>
</reference>
<dbReference type="InterPro" id="IPR013830">
    <property type="entry name" value="SGNH_hydro"/>
</dbReference>
<accession>A0A1H0TG57</accession>
<dbReference type="PROSITE" id="PS51257">
    <property type="entry name" value="PROKAR_LIPOPROTEIN"/>
    <property type="match status" value="1"/>
</dbReference>
<keyword evidence="3" id="KW-1185">Reference proteome</keyword>
<dbReference type="PANTHER" id="PTHR30383:SF27">
    <property type="entry name" value="SPORE GERMINATION LIPASE LIPC"/>
    <property type="match status" value="1"/>
</dbReference>
<dbReference type="STRING" id="930152.SAMN05216565_103484"/>
<dbReference type="SUPFAM" id="SSF52266">
    <property type="entry name" value="SGNH hydrolase"/>
    <property type="match status" value="1"/>
</dbReference>
<sequence>MVGDIIKMVRIFIIFTVLLLTACSTQTSNNNFSRNVYHNVLLLKKDNVPSSFFPKEMEILSIGDSLTEGVGDITNNGGYTSFLKRHIQGRNDISSVEIFNFGVEGHTSNDLLQRIKNDIPTEVIVNSDTIIITIGGNDIMQVVQNNFMNLTYEPFNVERNNYEQRLKQIIEKIKSINEDSQIYVVGLYNPFIHIGDIFGDIERVITEWNKVTQEVLLQYDDTTFVEIEDIFKNSNEILLYSDDFHPNTRGYELISQRIHEYLDQAN</sequence>
<dbReference type="Proteomes" id="UP000199159">
    <property type="component" value="Unassembled WGS sequence"/>
</dbReference>
<dbReference type="InterPro" id="IPR036514">
    <property type="entry name" value="SGNH_hydro_sf"/>
</dbReference>
<dbReference type="AlphaFoldDB" id="A0A1H0TG57"/>
<dbReference type="OrthoDB" id="252349at2"/>
<dbReference type="Pfam" id="PF13472">
    <property type="entry name" value="Lipase_GDSL_2"/>
    <property type="match status" value="1"/>
</dbReference>
<evidence type="ECO:0000313" key="3">
    <source>
        <dbReference type="Proteomes" id="UP000199159"/>
    </source>
</evidence>
<dbReference type="GO" id="GO:0004622">
    <property type="term" value="F:phosphatidylcholine lysophospholipase activity"/>
    <property type="evidence" value="ECO:0007669"/>
    <property type="project" value="TreeGrafter"/>
</dbReference>
<dbReference type="InterPro" id="IPR051532">
    <property type="entry name" value="Ester_Hydrolysis_Enzymes"/>
</dbReference>
<evidence type="ECO:0000259" key="1">
    <source>
        <dbReference type="Pfam" id="PF13472"/>
    </source>
</evidence>
<organism evidence="2 3">
    <name type="scientific">Litchfieldia salsa</name>
    <dbReference type="NCBI Taxonomy" id="930152"/>
    <lineage>
        <taxon>Bacteria</taxon>
        <taxon>Bacillati</taxon>
        <taxon>Bacillota</taxon>
        <taxon>Bacilli</taxon>
        <taxon>Bacillales</taxon>
        <taxon>Bacillaceae</taxon>
        <taxon>Litchfieldia</taxon>
    </lineage>
</organism>
<proteinExistence type="predicted"/>
<gene>
    <name evidence="2" type="ORF">SAMN05216565_103484</name>
</gene>
<dbReference type="EMBL" id="FNJU01000003">
    <property type="protein sequence ID" value="SDP52660.1"/>
    <property type="molecule type" value="Genomic_DNA"/>
</dbReference>
<name>A0A1H0TG57_9BACI</name>
<protein>
    <submittedName>
        <fullName evidence="2">Lysophospholipase L1</fullName>
    </submittedName>
</protein>